<dbReference type="InterPro" id="IPR002885">
    <property type="entry name" value="PPR_rpt"/>
</dbReference>
<dbReference type="PROSITE" id="PS51375">
    <property type="entry name" value="PPR"/>
    <property type="match status" value="1"/>
</dbReference>
<comment type="caution">
    <text evidence="3">The sequence shown here is derived from an EMBL/GenBank/DDBJ whole genome shotgun (WGS) entry which is preliminary data.</text>
</comment>
<evidence type="ECO:0008006" key="5">
    <source>
        <dbReference type="Google" id="ProtNLM"/>
    </source>
</evidence>
<evidence type="ECO:0000313" key="4">
    <source>
        <dbReference type="Proteomes" id="UP001188597"/>
    </source>
</evidence>
<dbReference type="InterPro" id="IPR046960">
    <property type="entry name" value="PPR_At4g14850-like_plant"/>
</dbReference>
<protein>
    <recommendedName>
        <fullName evidence="5">Pentatricopeptide repeat-containing protein</fullName>
    </recommendedName>
</protein>
<dbReference type="AlphaFoldDB" id="A0AA88VQ57"/>
<dbReference type="GO" id="GO:0009451">
    <property type="term" value="P:RNA modification"/>
    <property type="evidence" value="ECO:0007669"/>
    <property type="project" value="InterPro"/>
</dbReference>
<feature type="repeat" description="PPR" evidence="2">
    <location>
        <begin position="141"/>
        <end position="171"/>
    </location>
</feature>
<proteinExistence type="predicted"/>
<dbReference type="PANTHER" id="PTHR47926">
    <property type="entry name" value="PENTATRICOPEPTIDE REPEAT-CONTAINING PROTEIN"/>
    <property type="match status" value="1"/>
</dbReference>
<sequence>MASVTTAGFSGSRQIWPFSLPPRPTNRLVYPTFSWMNSRWVLQALKPCLPSSASSYIYPSKALTPPVINQVDISHLLSICGRHGYLHRGSAIHASVITNPQHYENHSRTALVINNSLLSMYSKCGQLSYAAKLFDQMPVKDTVSWNSIIAGFFRNGILETGIAFFKRMYDAVHGDRFFAQGRAAGQSVE</sequence>
<dbReference type="NCBIfam" id="TIGR00756">
    <property type="entry name" value="PPR"/>
    <property type="match status" value="1"/>
</dbReference>
<dbReference type="EMBL" id="JAVXUP010001329">
    <property type="protein sequence ID" value="KAK3013017.1"/>
    <property type="molecule type" value="Genomic_DNA"/>
</dbReference>
<keyword evidence="1" id="KW-0677">Repeat</keyword>
<name>A0AA88VQ57_9ASTE</name>
<evidence type="ECO:0000313" key="3">
    <source>
        <dbReference type="EMBL" id="KAK3013017.1"/>
    </source>
</evidence>
<dbReference type="GO" id="GO:0003723">
    <property type="term" value="F:RNA binding"/>
    <property type="evidence" value="ECO:0007669"/>
    <property type="project" value="InterPro"/>
</dbReference>
<reference evidence="3" key="1">
    <citation type="submission" date="2022-12" db="EMBL/GenBank/DDBJ databases">
        <title>Draft genome assemblies for two species of Escallonia (Escalloniales).</title>
        <authorList>
            <person name="Chanderbali A."/>
            <person name="Dervinis C."/>
            <person name="Anghel I."/>
            <person name="Soltis D."/>
            <person name="Soltis P."/>
            <person name="Zapata F."/>
        </authorList>
    </citation>
    <scope>NUCLEOTIDE SEQUENCE</scope>
    <source>
        <strain evidence="3">UCBG64.0493</strain>
        <tissue evidence="3">Leaf</tissue>
    </source>
</reference>
<evidence type="ECO:0000256" key="1">
    <source>
        <dbReference type="ARBA" id="ARBA00022737"/>
    </source>
</evidence>
<evidence type="ECO:0000256" key="2">
    <source>
        <dbReference type="PROSITE-ProRule" id="PRU00708"/>
    </source>
</evidence>
<dbReference type="InterPro" id="IPR011990">
    <property type="entry name" value="TPR-like_helical_dom_sf"/>
</dbReference>
<keyword evidence="4" id="KW-1185">Reference proteome</keyword>
<accession>A0AA88VQ57</accession>
<dbReference type="Proteomes" id="UP001188597">
    <property type="component" value="Unassembled WGS sequence"/>
</dbReference>
<dbReference type="Pfam" id="PF01535">
    <property type="entry name" value="PPR"/>
    <property type="match status" value="2"/>
</dbReference>
<organism evidence="3 4">
    <name type="scientific">Escallonia herrerae</name>
    <dbReference type="NCBI Taxonomy" id="1293975"/>
    <lineage>
        <taxon>Eukaryota</taxon>
        <taxon>Viridiplantae</taxon>
        <taxon>Streptophyta</taxon>
        <taxon>Embryophyta</taxon>
        <taxon>Tracheophyta</taxon>
        <taxon>Spermatophyta</taxon>
        <taxon>Magnoliopsida</taxon>
        <taxon>eudicotyledons</taxon>
        <taxon>Gunneridae</taxon>
        <taxon>Pentapetalae</taxon>
        <taxon>asterids</taxon>
        <taxon>campanulids</taxon>
        <taxon>Escalloniales</taxon>
        <taxon>Escalloniaceae</taxon>
        <taxon>Escallonia</taxon>
    </lineage>
</organism>
<gene>
    <name evidence="3" type="ORF">RJ639_009966</name>
</gene>
<dbReference type="Gene3D" id="1.25.40.10">
    <property type="entry name" value="Tetratricopeptide repeat domain"/>
    <property type="match status" value="1"/>
</dbReference>